<dbReference type="UniPathway" id="UPA00629"/>
<evidence type="ECO:0000313" key="13">
    <source>
        <dbReference type="RefSeq" id="XP_030049957.1"/>
    </source>
</evidence>
<dbReference type="GO" id="GO:0019262">
    <property type="term" value="P:N-acetylneuraminate catabolic process"/>
    <property type="evidence" value="ECO:0007669"/>
    <property type="project" value="UniProtKB-UniPathway"/>
</dbReference>
<dbReference type="PANTHER" id="PTHR15108">
    <property type="entry name" value="N-ACYLGLUCOSAMINE-2-EPIMERASE"/>
    <property type="match status" value="1"/>
</dbReference>
<dbReference type="CDD" id="cd00249">
    <property type="entry name" value="AGE"/>
    <property type="match status" value="1"/>
</dbReference>
<dbReference type="RefSeq" id="XP_030049957.1">
    <property type="nucleotide sequence ID" value="XM_030194097.1"/>
</dbReference>
<keyword evidence="11" id="KW-1185">Reference proteome</keyword>
<dbReference type="RefSeq" id="XP_030049956.1">
    <property type="nucleotide sequence ID" value="XM_030194096.1"/>
</dbReference>
<organism evidence="11 12">
    <name type="scientific">Microcaecilia unicolor</name>
    <dbReference type="NCBI Taxonomy" id="1415580"/>
    <lineage>
        <taxon>Eukaryota</taxon>
        <taxon>Metazoa</taxon>
        <taxon>Chordata</taxon>
        <taxon>Craniata</taxon>
        <taxon>Vertebrata</taxon>
        <taxon>Euteleostomi</taxon>
        <taxon>Amphibia</taxon>
        <taxon>Gymnophiona</taxon>
        <taxon>Siphonopidae</taxon>
        <taxon>Microcaecilia</taxon>
    </lineage>
</organism>
<evidence type="ECO:0000256" key="9">
    <source>
        <dbReference type="ARBA" id="ARBA00034243"/>
    </source>
</evidence>
<proteinExistence type="inferred from homology"/>
<evidence type="ECO:0000256" key="2">
    <source>
        <dbReference type="ARBA" id="ARBA00008558"/>
    </source>
</evidence>
<keyword evidence="5" id="KW-0413">Isomerase</keyword>
<dbReference type="Proteomes" id="UP000515156">
    <property type="component" value="Chromosome 2"/>
</dbReference>
<dbReference type="InterPro" id="IPR034116">
    <property type="entry name" value="AGE_dom"/>
</dbReference>
<gene>
    <name evidence="12 13" type="primary">LOC115463517</name>
</gene>
<evidence type="ECO:0000313" key="12">
    <source>
        <dbReference type="RefSeq" id="XP_030049956.1"/>
    </source>
</evidence>
<dbReference type="GO" id="GO:0005975">
    <property type="term" value="P:carbohydrate metabolic process"/>
    <property type="evidence" value="ECO:0007669"/>
    <property type="project" value="InterPro"/>
</dbReference>
<name>A0A6P7X9G5_9AMPH</name>
<evidence type="ECO:0000256" key="1">
    <source>
        <dbReference type="ARBA" id="ARBA00004878"/>
    </source>
</evidence>
<sequence>MDQQQLWLWKKQIQQELDRTMDFWLRHSHDQEYGGFFTCLARDGAVYEEVKYVWLQGRQVWTYCRLYRTLPRFCRPEILNAAITGGEFLIRHARISADSQKCAFVLTRDGKAMKVQRTVFSECFYVMAMDELWRATGQRKYREEAVKMMDEIIRWVRQDPSELGRPALPGAVPTNAMAVPMMLLCLVQQLEEADEVMMVKYSEVGSWAVQQIVQHVQRKGKAVLENVSEDGHELPGSLGRHQNPGHAIEAGWFLLCYAVKHQDPELSKVAIQNFMVQPFQTGWDQEHGGLFSFLDVDGHCPTQLEWNMKMWWPHTEALIAFLMAYFEKRDAKLLQQFEKVFEFVFSKFTDPEHGEWFGYLSQEGKVALNIKGGPFKGCFHVPRCLYMCELILDKLLAEKV</sequence>
<evidence type="ECO:0000256" key="8">
    <source>
        <dbReference type="ARBA" id="ARBA00033215"/>
    </source>
</evidence>
<dbReference type="GeneID" id="115463517"/>
<evidence type="ECO:0000256" key="6">
    <source>
        <dbReference type="ARBA" id="ARBA00031608"/>
    </source>
</evidence>
<reference evidence="12 13" key="1">
    <citation type="submission" date="2025-04" db="UniProtKB">
        <authorList>
            <consortium name="RefSeq"/>
        </authorList>
    </citation>
    <scope>IDENTIFICATION</scope>
</reference>
<dbReference type="Gene3D" id="1.50.10.10">
    <property type="match status" value="1"/>
</dbReference>
<dbReference type="SUPFAM" id="SSF48208">
    <property type="entry name" value="Six-hairpin glycosidases"/>
    <property type="match status" value="1"/>
</dbReference>
<dbReference type="GO" id="GO:0050121">
    <property type="term" value="F:N-acylglucosamine 2-epimerase activity"/>
    <property type="evidence" value="ECO:0007669"/>
    <property type="project" value="UniProtKB-EC"/>
</dbReference>
<protein>
    <recommendedName>
        <fullName evidence="4">N-acylglucosamine 2-epimerase</fullName>
        <ecNumber evidence="3">5.1.3.8</ecNumber>
    </recommendedName>
    <alternativeName>
        <fullName evidence="8">GlcNAc 2-epimerase</fullName>
    </alternativeName>
    <alternativeName>
        <fullName evidence="6">N-acetyl-D-glucosamine 2-epimerase</fullName>
    </alternativeName>
    <alternativeName>
        <fullName evidence="7">Renin-binding protein</fullName>
    </alternativeName>
</protein>
<dbReference type="FunFam" id="1.50.10.10:FF:000021">
    <property type="entry name" value="N-acylglucosamine 2-epimerase"/>
    <property type="match status" value="1"/>
</dbReference>
<accession>A0A6P7X9G5</accession>
<comment type="similarity">
    <text evidence="2">Belongs to the N-acylglucosamine 2-epimerase family.</text>
</comment>
<comment type="catalytic activity">
    <reaction evidence="9">
        <text>an N-acyl-D-glucosamine = an N-acyl-D-mannosamine</text>
        <dbReference type="Rhea" id="RHEA:19033"/>
        <dbReference type="ChEBI" id="CHEBI:16062"/>
        <dbReference type="ChEBI" id="CHEBI:17274"/>
        <dbReference type="EC" id="5.1.3.8"/>
    </reaction>
    <physiologicalReaction direction="left-to-right" evidence="9">
        <dbReference type="Rhea" id="RHEA:19034"/>
    </physiologicalReaction>
    <physiologicalReaction direction="right-to-left" evidence="9">
        <dbReference type="Rhea" id="RHEA:19035"/>
    </physiologicalReaction>
</comment>
<evidence type="ECO:0000256" key="5">
    <source>
        <dbReference type="ARBA" id="ARBA00023235"/>
    </source>
</evidence>
<dbReference type="EC" id="5.1.3.8" evidence="3"/>
<comment type="subunit">
    <text evidence="10">Homodimer. Forms a heterodimer with renin and inhibits its activity.</text>
</comment>
<evidence type="ECO:0000256" key="3">
    <source>
        <dbReference type="ARBA" id="ARBA00013176"/>
    </source>
</evidence>
<evidence type="ECO:0000256" key="7">
    <source>
        <dbReference type="ARBA" id="ARBA00031909"/>
    </source>
</evidence>
<dbReference type="InterPro" id="IPR010819">
    <property type="entry name" value="AGE/CE"/>
</dbReference>
<dbReference type="AlphaFoldDB" id="A0A6P7X9G5"/>
<dbReference type="KEGG" id="muo:115463517"/>
<evidence type="ECO:0000256" key="10">
    <source>
        <dbReference type="ARBA" id="ARBA00046544"/>
    </source>
</evidence>
<evidence type="ECO:0000313" key="11">
    <source>
        <dbReference type="Proteomes" id="UP000515156"/>
    </source>
</evidence>
<dbReference type="Pfam" id="PF07221">
    <property type="entry name" value="GlcNAc_2-epim"/>
    <property type="match status" value="1"/>
</dbReference>
<evidence type="ECO:0000256" key="4">
    <source>
        <dbReference type="ARBA" id="ARBA00014959"/>
    </source>
</evidence>
<dbReference type="InterPro" id="IPR008928">
    <property type="entry name" value="6-hairpin_glycosidase_sf"/>
</dbReference>
<dbReference type="InterPro" id="IPR012341">
    <property type="entry name" value="6hp_glycosidase-like_sf"/>
</dbReference>
<comment type="pathway">
    <text evidence="1">Amino-sugar metabolism; N-acetylneuraminate degradation.</text>
</comment>
<dbReference type="OrthoDB" id="414129at2759"/>